<name>A0A834XE71_9FABA</name>
<dbReference type="PANTHER" id="PTHR10579:SF59">
    <property type="entry name" value="E3 UBIQUITIN-PROTEIN LIGASE EDA40-RELATED"/>
    <property type="match status" value="1"/>
</dbReference>
<dbReference type="Pfam" id="PF13519">
    <property type="entry name" value="VWA_2"/>
    <property type="match status" value="1"/>
</dbReference>
<dbReference type="InterPro" id="IPR036465">
    <property type="entry name" value="vWFA_dom_sf"/>
</dbReference>
<keyword evidence="3" id="KW-1185">Reference proteome</keyword>
<dbReference type="InterPro" id="IPR051266">
    <property type="entry name" value="CLCR"/>
</dbReference>
<evidence type="ECO:0000313" key="2">
    <source>
        <dbReference type="EMBL" id="KAF7842406.1"/>
    </source>
</evidence>
<organism evidence="2 3">
    <name type="scientific">Senna tora</name>
    <dbReference type="NCBI Taxonomy" id="362788"/>
    <lineage>
        <taxon>Eukaryota</taxon>
        <taxon>Viridiplantae</taxon>
        <taxon>Streptophyta</taxon>
        <taxon>Embryophyta</taxon>
        <taxon>Tracheophyta</taxon>
        <taxon>Spermatophyta</taxon>
        <taxon>Magnoliopsida</taxon>
        <taxon>eudicotyledons</taxon>
        <taxon>Gunneridae</taxon>
        <taxon>Pentapetalae</taxon>
        <taxon>rosids</taxon>
        <taxon>fabids</taxon>
        <taxon>Fabales</taxon>
        <taxon>Fabaceae</taxon>
        <taxon>Caesalpinioideae</taxon>
        <taxon>Cassia clade</taxon>
        <taxon>Senna</taxon>
    </lineage>
</organism>
<feature type="domain" description="VWFA" evidence="1">
    <location>
        <begin position="116"/>
        <end position="182"/>
    </location>
</feature>
<dbReference type="Proteomes" id="UP000634136">
    <property type="component" value="Unassembled WGS sequence"/>
</dbReference>
<accession>A0A834XE71</accession>
<gene>
    <name evidence="2" type="ORF">G2W53_004704</name>
</gene>
<proteinExistence type="predicted"/>
<dbReference type="SUPFAM" id="SSF53300">
    <property type="entry name" value="vWA-like"/>
    <property type="match status" value="1"/>
</dbReference>
<comment type="caution">
    <text evidence="2">The sequence shown here is derived from an EMBL/GenBank/DDBJ whole genome shotgun (WGS) entry which is preliminary data.</text>
</comment>
<dbReference type="AlphaFoldDB" id="A0A834XE71"/>
<dbReference type="Gene3D" id="3.40.50.410">
    <property type="entry name" value="von Willebrand factor, type A domain"/>
    <property type="match status" value="1"/>
</dbReference>
<evidence type="ECO:0000313" key="3">
    <source>
        <dbReference type="Proteomes" id="UP000634136"/>
    </source>
</evidence>
<reference evidence="2" key="1">
    <citation type="submission" date="2020-09" db="EMBL/GenBank/DDBJ databases">
        <title>Genome-Enabled Discovery of Anthraquinone Biosynthesis in Senna tora.</title>
        <authorList>
            <person name="Kang S.-H."/>
            <person name="Pandey R.P."/>
            <person name="Lee C.-M."/>
            <person name="Sim J.-S."/>
            <person name="Jeong J.-T."/>
            <person name="Choi B.-S."/>
            <person name="Jung M."/>
            <person name="Ginzburg D."/>
            <person name="Zhao K."/>
            <person name="Won S.Y."/>
            <person name="Oh T.-J."/>
            <person name="Yu Y."/>
            <person name="Kim N.-H."/>
            <person name="Lee O.R."/>
            <person name="Lee T.-H."/>
            <person name="Bashyal P."/>
            <person name="Kim T.-S."/>
            <person name="Lee W.-H."/>
            <person name="Kawkins C."/>
            <person name="Kim C.-K."/>
            <person name="Kim J.S."/>
            <person name="Ahn B.O."/>
            <person name="Rhee S.Y."/>
            <person name="Sohng J.K."/>
        </authorList>
    </citation>
    <scope>NUCLEOTIDE SEQUENCE</scope>
    <source>
        <tissue evidence="2">Leaf</tissue>
    </source>
</reference>
<sequence>MSIHNDKSSEQNRAHKLVHDFNNIRTLKVYSDDKPLMSPTFVARFNPIFESKEENQEPIEFQGFNVNTLRNNIEMCLLPEAAILAANRSHETYVVLLKLKAPSASPTEAYQPPIDLVTVLDIGGTMDGPKLQMMKQSMRIVILSLGSTNRLSIVVFSSGSKRLLPLRRMTSSGQRSARRIVDALATIDQSRDGACESPKDYFGDRDLERHKSMVADPWKMELLSVGDEEGGDVGSTTQRYFLLQLWMRDLLGLSVKGGLDWVGS</sequence>
<dbReference type="PANTHER" id="PTHR10579">
    <property type="entry name" value="CALCIUM-ACTIVATED CHLORIDE CHANNEL REGULATOR"/>
    <property type="match status" value="1"/>
</dbReference>
<dbReference type="EMBL" id="JAAIUW010000002">
    <property type="protein sequence ID" value="KAF7842406.1"/>
    <property type="molecule type" value="Genomic_DNA"/>
</dbReference>
<dbReference type="InterPro" id="IPR002035">
    <property type="entry name" value="VWF_A"/>
</dbReference>
<protein>
    <submittedName>
        <fullName evidence="2">E3 ubiquitin-protein ligase WAVH1-like</fullName>
    </submittedName>
</protein>
<evidence type="ECO:0000259" key="1">
    <source>
        <dbReference type="Pfam" id="PF13519"/>
    </source>
</evidence>
<dbReference type="OrthoDB" id="687730at2759"/>